<dbReference type="AlphaFoldDB" id="W4FKL1"/>
<gene>
    <name evidence="7" type="ORF">H257_16389</name>
</gene>
<dbReference type="RefSeq" id="XP_009843102.1">
    <property type="nucleotide sequence ID" value="XM_009844800.1"/>
</dbReference>
<dbReference type="SUPFAM" id="SSF52540">
    <property type="entry name" value="P-loop containing nucleoside triphosphate hydrolases"/>
    <property type="match status" value="1"/>
</dbReference>
<evidence type="ECO:0000256" key="1">
    <source>
        <dbReference type="ARBA" id="ARBA00006914"/>
    </source>
</evidence>
<dbReference type="Pfam" id="PF00004">
    <property type="entry name" value="AAA"/>
    <property type="match status" value="1"/>
</dbReference>
<keyword evidence="5" id="KW-0732">Signal</keyword>
<accession>W4FKL1</accession>
<dbReference type="InterPro" id="IPR027417">
    <property type="entry name" value="P-loop_NTPase"/>
</dbReference>
<dbReference type="InterPro" id="IPR003959">
    <property type="entry name" value="ATPase_AAA_core"/>
</dbReference>
<feature type="chain" id="PRO_5004840403" description="AAA+ ATPase domain-containing protein" evidence="5">
    <location>
        <begin position="26"/>
        <end position="477"/>
    </location>
</feature>
<keyword evidence="3 4" id="KW-0067">ATP-binding</keyword>
<protein>
    <recommendedName>
        <fullName evidence="6">AAA+ ATPase domain-containing protein</fullName>
    </recommendedName>
</protein>
<evidence type="ECO:0000259" key="6">
    <source>
        <dbReference type="SMART" id="SM00382"/>
    </source>
</evidence>
<dbReference type="SMART" id="SM00382">
    <property type="entry name" value="AAA"/>
    <property type="match status" value="1"/>
</dbReference>
<proteinExistence type="inferred from homology"/>
<reference evidence="7" key="1">
    <citation type="submission" date="2013-12" db="EMBL/GenBank/DDBJ databases">
        <title>The Genome Sequence of Aphanomyces astaci APO3.</title>
        <authorList>
            <consortium name="The Broad Institute Genomics Platform"/>
            <person name="Russ C."/>
            <person name="Tyler B."/>
            <person name="van West P."/>
            <person name="Dieguez-Uribeondo J."/>
            <person name="Young S.K."/>
            <person name="Zeng Q."/>
            <person name="Gargeya S."/>
            <person name="Fitzgerald M."/>
            <person name="Abouelleil A."/>
            <person name="Alvarado L."/>
            <person name="Chapman S.B."/>
            <person name="Gainer-Dewar J."/>
            <person name="Goldberg J."/>
            <person name="Griggs A."/>
            <person name="Gujja S."/>
            <person name="Hansen M."/>
            <person name="Howarth C."/>
            <person name="Imamovic A."/>
            <person name="Ireland A."/>
            <person name="Larimer J."/>
            <person name="McCowan C."/>
            <person name="Murphy C."/>
            <person name="Pearson M."/>
            <person name="Poon T.W."/>
            <person name="Priest M."/>
            <person name="Roberts A."/>
            <person name="Saif S."/>
            <person name="Shea T."/>
            <person name="Sykes S."/>
            <person name="Wortman J."/>
            <person name="Nusbaum C."/>
            <person name="Birren B."/>
        </authorList>
    </citation>
    <scope>NUCLEOTIDE SEQUENCE [LARGE SCALE GENOMIC DNA]</scope>
    <source>
        <strain evidence="7">APO3</strain>
    </source>
</reference>
<dbReference type="InterPro" id="IPR003960">
    <property type="entry name" value="ATPase_AAA_CS"/>
</dbReference>
<evidence type="ECO:0000256" key="2">
    <source>
        <dbReference type="ARBA" id="ARBA00022741"/>
    </source>
</evidence>
<evidence type="ECO:0000313" key="7">
    <source>
        <dbReference type="EMBL" id="ETV67411.1"/>
    </source>
</evidence>
<dbReference type="GeneID" id="20818385"/>
<dbReference type="PANTHER" id="PTHR23073">
    <property type="entry name" value="26S PROTEASOME REGULATORY SUBUNIT"/>
    <property type="match status" value="1"/>
</dbReference>
<organism evidence="7">
    <name type="scientific">Aphanomyces astaci</name>
    <name type="common">Crayfish plague agent</name>
    <dbReference type="NCBI Taxonomy" id="112090"/>
    <lineage>
        <taxon>Eukaryota</taxon>
        <taxon>Sar</taxon>
        <taxon>Stramenopiles</taxon>
        <taxon>Oomycota</taxon>
        <taxon>Saprolegniomycetes</taxon>
        <taxon>Saprolegniales</taxon>
        <taxon>Verrucalvaceae</taxon>
        <taxon>Aphanomyces</taxon>
    </lineage>
</organism>
<dbReference type="PROSITE" id="PS00674">
    <property type="entry name" value="AAA"/>
    <property type="match status" value="1"/>
</dbReference>
<dbReference type="InterPro" id="IPR050221">
    <property type="entry name" value="26S_Proteasome_ATPase"/>
</dbReference>
<dbReference type="Gene3D" id="1.10.8.60">
    <property type="match status" value="1"/>
</dbReference>
<sequence length="477" mass="52875">MWKQLLLRQRTAAMAAVSAAWTASAVTCSSDDKMTPPELTAYLKRNLAAFRQEFAKSHPNVPTHPIQVSHQTNVVRLSFQSPSSSTDTPVHRFLRAVGTPVEVVPSPYVHTTSLFSISSTCRTDDTLNYIFTDASGSFQWLPTKSKDNLFVLFKDLPISRTEADAVLAAYTHAYLSHRPVTPKASSEGAIATLQQLGLDVYDSSTSGDLTWDALAGYDEVKREIDDTVVLALQNPSFFENIAKHTRARFESNRPRAILFEGPPGTGKTLSARIIASQAKVPLIHLPVESIVSKWYGESEQKLAKIFDACDQLETGAILFIDEIDALASDRSSGTMHEATRRLLSVLLQKVEGFASSQKVTLIAATNRKQDLDSALLSRFNLTIRYDLPDKATREAVFHRYAKQLTDEDLHQLAAATATWSCRDIKELCEYTERKWASQVLRKQQDSPVPSVEAYVVAVEHYTAKRPATSITSSSVHI</sequence>
<dbReference type="GO" id="GO:0005524">
    <property type="term" value="F:ATP binding"/>
    <property type="evidence" value="ECO:0007669"/>
    <property type="project" value="UniProtKB-KW"/>
</dbReference>
<comment type="similarity">
    <text evidence="1 4">Belongs to the AAA ATPase family.</text>
</comment>
<dbReference type="EMBL" id="KI913198">
    <property type="protein sequence ID" value="ETV67411.1"/>
    <property type="molecule type" value="Genomic_DNA"/>
</dbReference>
<dbReference type="OrthoDB" id="5925at2759"/>
<dbReference type="STRING" id="112090.W4FKL1"/>
<dbReference type="GO" id="GO:0016887">
    <property type="term" value="F:ATP hydrolysis activity"/>
    <property type="evidence" value="ECO:0007669"/>
    <property type="project" value="InterPro"/>
</dbReference>
<name>W4FKL1_APHAT</name>
<dbReference type="CDD" id="cd19481">
    <property type="entry name" value="RecA-like_protease"/>
    <property type="match status" value="1"/>
</dbReference>
<evidence type="ECO:0000256" key="5">
    <source>
        <dbReference type="SAM" id="SignalP"/>
    </source>
</evidence>
<dbReference type="InterPro" id="IPR003593">
    <property type="entry name" value="AAA+_ATPase"/>
</dbReference>
<feature type="signal peptide" evidence="5">
    <location>
        <begin position="1"/>
        <end position="25"/>
    </location>
</feature>
<dbReference type="Gene3D" id="3.40.50.300">
    <property type="entry name" value="P-loop containing nucleotide triphosphate hydrolases"/>
    <property type="match status" value="1"/>
</dbReference>
<evidence type="ECO:0000256" key="4">
    <source>
        <dbReference type="RuleBase" id="RU003651"/>
    </source>
</evidence>
<feature type="domain" description="AAA+ ATPase" evidence="6">
    <location>
        <begin position="253"/>
        <end position="389"/>
    </location>
</feature>
<evidence type="ECO:0000256" key="3">
    <source>
        <dbReference type="ARBA" id="ARBA00022840"/>
    </source>
</evidence>
<keyword evidence="2 4" id="KW-0547">Nucleotide-binding</keyword>
<dbReference type="VEuPathDB" id="FungiDB:H257_16389"/>